<dbReference type="PANTHER" id="PTHR47163:SF3">
    <property type="entry name" value="PROTEIN CBG18017"/>
    <property type="match status" value="1"/>
</dbReference>
<dbReference type="EMBL" id="JARBJD010000098">
    <property type="protein sequence ID" value="KAK2952883.1"/>
    <property type="molecule type" value="Genomic_DNA"/>
</dbReference>
<dbReference type="Proteomes" id="UP001281761">
    <property type="component" value="Unassembled WGS sequence"/>
</dbReference>
<dbReference type="Pfam" id="PF12762">
    <property type="entry name" value="DDE_Tnp_IS1595"/>
    <property type="match status" value="1"/>
</dbReference>
<dbReference type="InterPro" id="IPR024445">
    <property type="entry name" value="Tnp_ISXO2-like"/>
</dbReference>
<sequence length="197" mass="23128">MFLERVANRDAQTLLDILQKHIAPGSTVVTDGWAGYHGIESLGTNHQVVIYKRNEWVNKEGFTTNNIEASWRRLRQCLPSNGVPRWSLTMVEMAVLEKSKLKDVQDKRRKTRKWQHISKRQRHLAGANKRGKKKLVDRSKKDTQKKKRLPRLRQERGTARTLYGPSQTYYSPHSRQMFKVSEFNQNTTRTSLKKRRS</sequence>
<protein>
    <recommendedName>
        <fullName evidence="2">ISXO2-like transposase domain-containing protein</fullName>
    </recommendedName>
</protein>
<dbReference type="SMART" id="SM01126">
    <property type="entry name" value="DDE_Tnp_IS1595"/>
    <property type="match status" value="1"/>
</dbReference>
<accession>A0ABQ9XKC6</accession>
<feature type="domain" description="ISXO2-like transposase" evidence="2">
    <location>
        <begin position="1"/>
        <end position="87"/>
    </location>
</feature>
<organism evidence="3 4">
    <name type="scientific">Blattamonas nauphoetae</name>
    <dbReference type="NCBI Taxonomy" id="2049346"/>
    <lineage>
        <taxon>Eukaryota</taxon>
        <taxon>Metamonada</taxon>
        <taxon>Preaxostyla</taxon>
        <taxon>Oxymonadida</taxon>
        <taxon>Blattamonas</taxon>
    </lineage>
</organism>
<feature type="compositionally biased region" description="Basic residues" evidence="1">
    <location>
        <begin position="107"/>
        <end position="133"/>
    </location>
</feature>
<keyword evidence="4" id="KW-1185">Reference proteome</keyword>
<reference evidence="3 4" key="1">
    <citation type="journal article" date="2022" name="bioRxiv">
        <title>Genomics of Preaxostyla Flagellates Illuminates Evolutionary Transitions and the Path Towards Mitochondrial Loss.</title>
        <authorList>
            <person name="Novak L.V.F."/>
            <person name="Treitli S.C."/>
            <person name="Pyrih J."/>
            <person name="Halakuc P."/>
            <person name="Pipaliya S.V."/>
            <person name="Vacek V."/>
            <person name="Brzon O."/>
            <person name="Soukal P."/>
            <person name="Eme L."/>
            <person name="Dacks J.B."/>
            <person name="Karnkowska A."/>
            <person name="Elias M."/>
            <person name="Hampl V."/>
        </authorList>
    </citation>
    <scope>NUCLEOTIDE SEQUENCE [LARGE SCALE GENOMIC DNA]</scope>
    <source>
        <strain evidence="3">NAU3</strain>
        <tissue evidence="3">Gut</tissue>
    </source>
</reference>
<comment type="caution">
    <text evidence="3">The sequence shown here is derived from an EMBL/GenBank/DDBJ whole genome shotgun (WGS) entry which is preliminary data.</text>
</comment>
<evidence type="ECO:0000259" key="2">
    <source>
        <dbReference type="SMART" id="SM01126"/>
    </source>
</evidence>
<gene>
    <name evidence="3" type="ORF">BLNAU_12204</name>
</gene>
<proteinExistence type="predicted"/>
<dbReference type="InterPro" id="IPR053164">
    <property type="entry name" value="IS1016-like_transposase"/>
</dbReference>
<feature type="compositionally biased region" description="Polar residues" evidence="1">
    <location>
        <begin position="164"/>
        <end position="174"/>
    </location>
</feature>
<evidence type="ECO:0000313" key="4">
    <source>
        <dbReference type="Proteomes" id="UP001281761"/>
    </source>
</evidence>
<evidence type="ECO:0000256" key="1">
    <source>
        <dbReference type="SAM" id="MobiDB-lite"/>
    </source>
</evidence>
<evidence type="ECO:0000313" key="3">
    <source>
        <dbReference type="EMBL" id="KAK2952883.1"/>
    </source>
</evidence>
<feature type="region of interest" description="Disordered" evidence="1">
    <location>
        <begin position="104"/>
        <end position="197"/>
    </location>
</feature>
<name>A0ABQ9XKC6_9EUKA</name>
<dbReference type="PANTHER" id="PTHR47163">
    <property type="entry name" value="DDE_TNP_IS1595 DOMAIN-CONTAINING PROTEIN"/>
    <property type="match status" value="1"/>
</dbReference>